<accession>A0AAN8MKK5</accession>
<sequence length="151" mass="16618">MICRKSKKKHHRRPATEHDEQLLSIGVLPPCLACELEAPGEAGSKGMRPGVLLGNDQELDIGIFPILSTLRNLYGAGREVDLLLVIGTSLPQSLNNIIIQLKRLAINAIYVDQSPRATDVFDFALEMAPDELAELLGYSDLQLSRSIRSKD</sequence>
<reference evidence="1 2" key="1">
    <citation type="submission" date="2019-10" db="EMBL/GenBank/DDBJ databases">
        <authorList>
            <person name="Palmer J.M."/>
        </authorList>
    </citation>
    <scope>NUCLEOTIDE SEQUENCE [LARGE SCALE GENOMIC DNA]</scope>
    <source>
        <strain evidence="1 2">TWF718</strain>
    </source>
</reference>
<dbReference type="AlphaFoldDB" id="A0AAN8MKK5"/>
<organism evidence="1 2">
    <name type="scientific">Orbilia javanica</name>
    <dbReference type="NCBI Taxonomy" id="47235"/>
    <lineage>
        <taxon>Eukaryota</taxon>
        <taxon>Fungi</taxon>
        <taxon>Dikarya</taxon>
        <taxon>Ascomycota</taxon>
        <taxon>Pezizomycotina</taxon>
        <taxon>Orbiliomycetes</taxon>
        <taxon>Orbiliales</taxon>
        <taxon>Orbiliaceae</taxon>
        <taxon>Orbilia</taxon>
    </lineage>
</organism>
<dbReference type="Gene3D" id="3.40.50.1220">
    <property type="entry name" value="TPP-binding domain"/>
    <property type="match status" value="1"/>
</dbReference>
<dbReference type="EMBL" id="JAVHNR010000007">
    <property type="protein sequence ID" value="KAK6336889.1"/>
    <property type="molecule type" value="Genomic_DNA"/>
</dbReference>
<evidence type="ECO:0000313" key="1">
    <source>
        <dbReference type="EMBL" id="KAK6336889.1"/>
    </source>
</evidence>
<evidence type="ECO:0000313" key="2">
    <source>
        <dbReference type="Proteomes" id="UP001313282"/>
    </source>
</evidence>
<comment type="caution">
    <text evidence="1">The sequence shown here is derived from an EMBL/GenBank/DDBJ whole genome shotgun (WGS) entry which is preliminary data.</text>
</comment>
<gene>
    <name evidence="1" type="ORF">TWF718_009677</name>
</gene>
<name>A0AAN8MKK5_9PEZI</name>
<protein>
    <submittedName>
        <fullName evidence="1">Uncharacterized protein</fullName>
    </submittedName>
</protein>
<proteinExistence type="predicted"/>
<dbReference type="Proteomes" id="UP001313282">
    <property type="component" value="Unassembled WGS sequence"/>
</dbReference>
<keyword evidence="2" id="KW-1185">Reference proteome</keyword>